<evidence type="ECO:0000256" key="1">
    <source>
        <dbReference type="SAM" id="MobiDB-lite"/>
    </source>
</evidence>
<dbReference type="AlphaFoldDB" id="A0A210QVZ9"/>
<reference evidence="2 3" key="1">
    <citation type="journal article" date="2017" name="Nat. Ecol. Evol.">
        <title>Scallop genome provides insights into evolution of bilaterian karyotype and development.</title>
        <authorList>
            <person name="Wang S."/>
            <person name="Zhang J."/>
            <person name="Jiao W."/>
            <person name="Li J."/>
            <person name="Xun X."/>
            <person name="Sun Y."/>
            <person name="Guo X."/>
            <person name="Huan P."/>
            <person name="Dong B."/>
            <person name="Zhang L."/>
            <person name="Hu X."/>
            <person name="Sun X."/>
            <person name="Wang J."/>
            <person name="Zhao C."/>
            <person name="Wang Y."/>
            <person name="Wang D."/>
            <person name="Huang X."/>
            <person name="Wang R."/>
            <person name="Lv J."/>
            <person name="Li Y."/>
            <person name="Zhang Z."/>
            <person name="Liu B."/>
            <person name="Lu W."/>
            <person name="Hui Y."/>
            <person name="Liang J."/>
            <person name="Zhou Z."/>
            <person name="Hou R."/>
            <person name="Li X."/>
            <person name="Liu Y."/>
            <person name="Li H."/>
            <person name="Ning X."/>
            <person name="Lin Y."/>
            <person name="Zhao L."/>
            <person name="Xing Q."/>
            <person name="Dou J."/>
            <person name="Li Y."/>
            <person name="Mao J."/>
            <person name="Guo H."/>
            <person name="Dou H."/>
            <person name="Li T."/>
            <person name="Mu C."/>
            <person name="Jiang W."/>
            <person name="Fu Q."/>
            <person name="Fu X."/>
            <person name="Miao Y."/>
            <person name="Liu J."/>
            <person name="Yu Q."/>
            <person name="Li R."/>
            <person name="Liao H."/>
            <person name="Li X."/>
            <person name="Kong Y."/>
            <person name="Jiang Z."/>
            <person name="Chourrout D."/>
            <person name="Li R."/>
            <person name="Bao Z."/>
        </authorList>
    </citation>
    <scope>NUCLEOTIDE SEQUENCE [LARGE SCALE GENOMIC DNA]</scope>
    <source>
        <strain evidence="2 3">PY_sf001</strain>
    </source>
</reference>
<organism evidence="2 3">
    <name type="scientific">Mizuhopecten yessoensis</name>
    <name type="common">Japanese scallop</name>
    <name type="synonym">Patinopecten yessoensis</name>
    <dbReference type="NCBI Taxonomy" id="6573"/>
    <lineage>
        <taxon>Eukaryota</taxon>
        <taxon>Metazoa</taxon>
        <taxon>Spiralia</taxon>
        <taxon>Lophotrochozoa</taxon>
        <taxon>Mollusca</taxon>
        <taxon>Bivalvia</taxon>
        <taxon>Autobranchia</taxon>
        <taxon>Pteriomorphia</taxon>
        <taxon>Pectinida</taxon>
        <taxon>Pectinoidea</taxon>
        <taxon>Pectinidae</taxon>
        <taxon>Mizuhopecten</taxon>
    </lineage>
</organism>
<accession>A0A210QVZ9</accession>
<protein>
    <submittedName>
        <fullName evidence="2">Uncharacterized protein</fullName>
    </submittedName>
</protein>
<dbReference type="Proteomes" id="UP000242188">
    <property type="component" value="Unassembled WGS sequence"/>
</dbReference>
<feature type="region of interest" description="Disordered" evidence="1">
    <location>
        <begin position="66"/>
        <end position="101"/>
    </location>
</feature>
<evidence type="ECO:0000313" key="3">
    <source>
        <dbReference type="Proteomes" id="UP000242188"/>
    </source>
</evidence>
<sequence>MARKMEDKSVDEMCRTIDKLKEIIILVEANYVIEQTKVDSPYMTKLTSVSDKLNMIRSTVDALLTKIPQPQTRKHRGRERKDRDSGLSSVDSAVLGSRDSSVLEGGNGLGSLVLEEKSVSTDNLHQQCPSCFQKVLNPLQETESPQNMPPGKEAAENPSSDDENI</sequence>
<comment type="caution">
    <text evidence="2">The sequence shown here is derived from an EMBL/GenBank/DDBJ whole genome shotgun (WGS) entry which is preliminary data.</text>
</comment>
<evidence type="ECO:0000313" key="2">
    <source>
        <dbReference type="EMBL" id="OWF52948.1"/>
    </source>
</evidence>
<keyword evidence="3" id="KW-1185">Reference proteome</keyword>
<gene>
    <name evidence="2" type="ORF">KP79_PYT06475</name>
</gene>
<dbReference type="EMBL" id="NEDP02001574">
    <property type="protein sequence ID" value="OWF52948.1"/>
    <property type="molecule type" value="Genomic_DNA"/>
</dbReference>
<proteinExistence type="predicted"/>
<dbReference type="OrthoDB" id="10502080at2759"/>
<name>A0A210QVZ9_MIZYE</name>
<feature type="region of interest" description="Disordered" evidence="1">
    <location>
        <begin position="136"/>
        <end position="165"/>
    </location>
</feature>